<dbReference type="Gene3D" id="3.90.180.10">
    <property type="entry name" value="Medium-chain alcohol dehydrogenases, catalytic domain"/>
    <property type="match status" value="1"/>
</dbReference>
<dbReference type="SUPFAM" id="SSF51735">
    <property type="entry name" value="NAD(P)-binding Rossmann-fold domains"/>
    <property type="match status" value="1"/>
</dbReference>
<dbReference type="Gene3D" id="3.40.50.720">
    <property type="entry name" value="NAD(P)-binding Rossmann-like Domain"/>
    <property type="match status" value="1"/>
</dbReference>
<dbReference type="AlphaFoldDB" id="A0A430G804"/>
<dbReference type="CDD" id="cd05288">
    <property type="entry name" value="PGDH"/>
    <property type="match status" value="1"/>
</dbReference>
<gene>
    <name evidence="3" type="ORF">DAH66_02425</name>
</gene>
<accession>A0A430G804</accession>
<evidence type="ECO:0000313" key="3">
    <source>
        <dbReference type="EMBL" id="RSY89534.1"/>
    </source>
</evidence>
<dbReference type="InterPro" id="IPR020843">
    <property type="entry name" value="ER"/>
</dbReference>
<dbReference type="PANTHER" id="PTHR43205">
    <property type="entry name" value="PROSTAGLANDIN REDUCTASE"/>
    <property type="match status" value="1"/>
</dbReference>
<keyword evidence="1" id="KW-0560">Oxidoreductase</keyword>
<dbReference type="InterPro" id="IPR013149">
    <property type="entry name" value="ADH-like_C"/>
</dbReference>
<dbReference type="InterPro" id="IPR036291">
    <property type="entry name" value="NAD(P)-bd_dom_sf"/>
</dbReference>
<evidence type="ECO:0000256" key="1">
    <source>
        <dbReference type="ARBA" id="ARBA00023002"/>
    </source>
</evidence>
<reference evidence="3 4" key="1">
    <citation type="submission" date="2018-07" db="EMBL/GenBank/DDBJ databases">
        <title>Genomic and Epidemiologic Investigation of an Indolent Hospital Outbreak.</title>
        <authorList>
            <person name="Johnson R.C."/>
            <person name="Deming C."/>
            <person name="Conlan S."/>
            <person name="Zellmer C.J."/>
            <person name="Michelin A.V."/>
            <person name="Lee-Lin S."/>
            <person name="Thomas P.J."/>
            <person name="Park M."/>
            <person name="Weingarten R.A."/>
            <person name="Less J."/>
            <person name="Dekker J.P."/>
            <person name="Frank K.M."/>
            <person name="Musser K.A."/>
            <person name="Mcquiston J.R."/>
            <person name="Henderson D.K."/>
            <person name="Lau A.F."/>
            <person name="Palmore T.N."/>
            <person name="Segre J.A."/>
        </authorList>
    </citation>
    <scope>NUCLEOTIDE SEQUENCE [LARGE SCALE GENOMIC DNA]</scope>
    <source>
        <strain evidence="3 4">SK-CDC1_0717</strain>
    </source>
</reference>
<dbReference type="Pfam" id="PF16884">
    <property type="entry name" value="ADH_N_2"/>
    <property type="match status" value="1"/>
</dbReference>
<dbReference type="InterPro" id="IPR045010">
    <property type="entry name" value="MDR_fam"/>
</dbReference>
<name>A0A430G804_9SPHN</name>
<dbReference type="SUPFAM" id="SSF50129">
    <property type="entry name" value="GroES-like"/>
    <property type="match status" value="1"/>
</dbReference>
<organism evidence="3 4">
    <name type="scientific">Sphingomonas koreensis</name>
    <dbReference type="NCBI Taxonomy" id="93064"/>
    <lineage>
        <taxon>Bacteria</taxon>
        <taxon>Pseudomonadati</taxon>
        <taxon>Pseudomonadota</taxon>
        <taxon>Alphaproteobacteria</taxon>
        <taxon>Sphingomonadales</taxon>
        <taxon>Sphingomonadaceae</taxon>
        <taxon>Sphingomonas</taxon>
    </lineage>
</organism>
<dbReference type="Pfam" id="PF00107">
    <property type="entry name" value="ADH_zinc_N"/>
    <property type="match status" value="1"/>
</dbReference>
<comment type="caution">
    <text evidence="3">The sequence shown here is derived from an EMBL/GenBank/DDBJ whole genome shotgun (WGS) entry which is preliminary data.</text>
</comment>
<dbReference type="EMBL" id="QQYZ01000002">
    <property type="protein sequence ID" value="RSY89534.1"/>
    <property type="molecule type" value="Genomic_DNA"/>
</dbReference>
<feature type="domain" description="Enoyl reductase (ER)" evidence="2">
    <location>
        <begin position="38"/>
        <end position="350"/>
    </location>
</feature>
<dbReference type="PANTHER" id="PTHR43205:SF7">
    <property type="entry name" value="PROSTAGLANDIN REDUCTASE 1"/>
    <property type="match status" value="1"/>
</dbReference>
<proteinExistence type="predicted"/>
<dbReference type="SMART" id="SM00829">
    <property type="entry name" value="PKS_ER"/>
    <property type="match status" value="1"/>
</dbReference>
<dbReference type="Proteomes" id="UP000287746">
    <property type="component" value="Unassembled WGS sequence"/>
</dbReference>
<protein>
    <submittedName>
        <fullName evidence="3">NADP-dependent oxidoreductase</fullName>
    </submittedName>
</protein>
<dbReference type="InterPro" id="IPR041694">
    <property type="entry name" value="ADH_N_2"/>
</dbReference>
<sequence length="352" mass="37310">MCALRPAGWRCGMDALSPGREVAMQDSNGFWRVRRRCGTLTLADFVFAADELRAPAENEITIHTRYIALDPYLARAMRNWTGEVPEWADGTIHGRIVGEVLSSQAPGYAVGDTVLAIGRWQAVQTLAAARAEVISPAINPPRLALGVLGRSGMTAWVGLHLARPSTGETLLVSAASGPVGSVVGQLGKARGLRVVGTAGGADKCAYVVDTLGFDACLDHLDPDLAGRIAAAAPNGIDILFENVGGPSLDAALPAMVQGGRIMLCGLAAHYNDEAPLALRHFKTLLYRALTLRGFITAEHPELFEPARAELADGIASGTIVHRETIIDRLEQAPAAYLNMLQGAGIGKRLIRL</sequence>
<evidence type="ECO:0000259" key="2">
    <source>
        <dbReference type="SMART" id="SM00829"/>
    </source>
</evidence>
<evidence type="ECO:0000313" key="4">
    <source>
        <dbReference type="Proteomes" id="UP000287746"/>
    </source>
</evidence>
<dbReference type="InterPro" id="IPR011032">
    <property type="entry name" value="GroES-like_sf"/>
</dbReference>
<dbReference type="GO" id="GO:0016628">
    <property type="term" value="F:oxidoreductase activity, acting on the CH-CH group of donors, NAD or NADP as acceptor"/>
    <property type="evidence" value="ECO:0007669"/>
    <property type="project" value="InterPro"/>
</dbReference>